<dbReference type="AlphaFoldDB" id="I8HZY5"/>
<organism evidence="10 11">
    <name type="scientific">Hydrocarboniphaga effusa AP103</name>
    <dbReference type="NCBI Taxonomy" id="1172194"/>
    <lineage>
        <taxon>Bacteria</taxon>
        <taxon>Pseudomonadati</taxon>
        <taxon>Pseudomonadota</taxon>
        <taxon>Gammaproteobacteria</taxon>
        <taxon>Nevskiales</taxon>
        <taxon>Nevskiaceae</taxon>
        <taxon>Hydrocarboniphaga</taxon>
    </lineage>
</organism>
<dbReference type="InterPro" id="IPR050973">
    <property type="entry name" value="H3K9_Histone-Lys_N-MTase"/>
</dbReference>
<dbReference type="Gene3D" id="2.170.270.10">
    <property type="entry name" value="SET domain"/>
    <property type="match status" value="1"/>
</dbReference>
<dbReference type="PANTHER" id="PTHR46223">
    <property type="entry name" value="HISTONE-LYSINE N-METHYLTRANSFERASE SUV39H"/>
    <property type="match status" value="1"/>
</dbReference>
<evidence type="ECO:0000256" key="7">
    <source>
        <dbReference type="ARBA" id="ARBA00022833"/>
    </source>
</evidence>
<protein>
    <submittedName>
        <fullName evidence="10">Nuclear protein SET</fullName>
    </submittedName>
</protein>
<sequence>MTAASPIVARRSPIHGTGVFARRKLAADTQVIQYRGKLLTHDEADEQYGDGGETGHTFLFTLNEQYILDANTRGNDARWINHSCDPNCQAVLYENQNGDRKKDRVVIETLREIKRGEELTYDYGITLEVRHTARLKKIWACRCGSPNCTGTMLKSKQAKKK</sequence>
<keyword evidence="5" id="KW-0949">S-adenosyl-L-methionine</keyword>
<evidence type="ECO:0000256" key="2">
    <source>
        <dbReference type="ARBA" id="ARBA00022454"/>
    </source>
</evidence>
<keyword evidence="7" id="KW-0862">Zinc</keyword>
<keyword evidence="3" id="KW-0489">Methyltransferase</keyword>
<accession>I8HZY5</accession>
<evidence type="ECO:0000256" key="6">
    <source>
        <dbReference type="ARBA" id="ARBA00022723"/>
    </source>
</evidence>
<dbReference type="STRING" id="1172194.WQQ_28230"/>
<dbReference type="SMART" id="SM00317">
    <property type="entry name" value="SET"/>
    <property type="match status" value="1"/>
</dbReference>
<comment type="caution">
    <text evidence="10">The sequence shown here is derived from an EMBL/GenBank/DDBJ whole genome shotgun (WGS) entry which is preliminary data.</text>
</comment>
<dbReference type="PANTHER" id="PTHR46223:SF3">
    <property type="entry name" value="HISTONE-LYSINE N-METHYLTRANSFERASE SET-23"/>
    <property type="match status" value="1"/>
</dbReference>
<keyword evidence="6" id="KW-0479">Metal-binding</keyword>
<evidence type="ECO:0000313" key="10">
    <source>
        <dbReference type="EMBL" id="EIT69241.1"/>
    </source>
</evidence>
<dbReference type="GO" id="GO:0032259">
    <property type="term" value="P:methylation"/>
    <property type="evidence" value="ECO:0007669"/>
    <property type="project" value="UniProtKB-KW"/>
</dbReference>
<dbReference type="Proteomes" id="UP000003704">
    <property type="component" value="Unassembled WGS sequence"/>
</dbReference>
<proteinExistence type="predicted"/>
<name>I8HZY5_9GAMM</name>
<evidence type="ECO:0000256" key="3">
    <source>
        <dbReference type="ARBA" id="ARBA00022603"/>
    </source>
</evidence>
<dbReference type="GO" id="GO:0008168">
    <property type="term" value="F:methyltransferase activity"/>
    <property type="evidence" value="ECO:0007669"/>
    <property type="project" value="UniProtKB-KW"/>
</dbReference>
<comment type="subcellular location">
    <subcellularLocation>
        <location evidence="1">Chromosome</location>
    </subcellularLocation>
</comment>
<dbReference type="InterPro" id="IPR003616">
    <property type="entry name" value="Post-SET_dom"/>
</dbReference>
<dbReference type="Pfam" id="PF00856">
    <property type="entry name" value="SET"/>
    <property type="match status" value="1"/>
</dbReference>
<reference evidence="10 11" key="1">
    <citation type="journal article" date="2012" name="J. Bacteriol.">
        <title>Genome Sequence of n-Alkane-Degrading Hydrocarboniphaga effusa Strain AP103T (ATCC BAA-332T).</title>
        <authorList>
            <person name="Chang H.K."/>
            <person name="Zylstra G.J."/>
            <person name="Chae J.C."/>
        </authorList>
    </citation>
    <scope>NUCLEOTIDE SEQUENCE [LARGE SCALE GENOMIC DNA]</scope>
    <source>
        <strain evidence="10 11">AP103</strain>
    </source>
</reference>
<keyword evidence="4" id="KW-0808">Transferase</keyword>
<feature type="domain" description="Post-SET" evidence="9">
    <location>
        <begin position="137"/>
        <end position="153"/>
    </location>
</feature>
<dbReference type="PATRIC" id="fig|1172194.4.peg.2732"/>
<dbReference type="InterPro" id="IPR001214">
    <property type="entry name" value="SET_dom"/>
</dbReference>
<evidence type="ECO:0000259" key="9">
    <source>
        <dbReference type="PROSITE" id="PS50868"/>
    </source>
</evidence>
<evidence type="ECO:0000256" key="4">
    <source>
        <dbReference type="ARBA" id="ARBA00022679"/>
    </source>
</evidence>
<evidence type="ECO:0000313" key="11">
    <source>
        <dbReference type="Proteomes" id="UP000003704"/>
    </source>
</evidence>
<dbReference type="SUPFAM" id="SSF82199">
    <property type="entry name" value="SET domain"/>
    <property type="match status" value="1"/>
</dbReference>
<dbReference type="GO" id="GO:0046872">
    <property type="term" value="F:metal ion binding"/>
    <property type="evidence" value="ECO:0007669"/>
    <property type="project" value="UniProtKB-KW"/>
</dbReference>
<evidence type="ECO:0000259" key="8">
    <source>
        <dbReference type="PROSITE" id="PS50280"/>
    </source>
</evidence>
<dbReference type="OrthoDB" id="9790349at2"/>
<evidence type="ECO:0000256" key="5">
    <source>
        <dbReference type="ARBA" id="ARBA00022691"/>
    </source>
</evidence>
<feature type="domain" description="SET" evidence="8">
    <location>
        <begin position="5"/>
        <end position="124"/>
    </location>
</feature>
<dbReference type="PROSITE" id="PS50868">
    <property type="entry name" value="POST_SET"/>
    <property type="match status" value="1"/>
</dbReference>
<dbReference type="GO" id="GO:0005694">
    <property type="term" value="C:chromosome"/>
    <property type="evidence" value="ECO:0007669"/>
    <property type="project" value="UniProtKB-SubCell"/>
</dbReference>
<evidence type="ECO:0000256" key="1">
    <source>
        <dbReference type="ARBA" id="ARBA00004286"/>
    </source>
</evidence>
<dbReference type="RefSeq" id="WP_007185764.1">
    <property type="nucleotide sequence ID" value="NZ_AKGD01000002.1"/>
</dbReference>
<keyword evidence="11" id="KW-1185">Reference proteome</keyword>
<dbReference type="InterPro" id="IPR046341">
    <property type="entry name" value="SET_dom_sf"/>
</dbReference>
<dbReference type="EMBL" id="AKGD01000002">
    <property type="protein sequence ID" value="EIT69241.1"/>
    <property type="molecule type" value="Genomic_DNA"/>
</dbReference>
<keyword evidence="2" id="KW-0158">Chromosome</keyword>
<gene>
    <name evidence="10" type="ORF">WQQ_28230</name>
</gene>
<dbReference type="PROSITE" id="PS50280">
    <property type="entry name" value="SET"/>
    <property type="match status" value="1"/>
</dbReference>